<keyword evidence="4" id="KW-1185">Reference proteome</keyword>
<evidence type="ECO:0000313" key="2">
    <source>
        <dbReference type="EMBL" id="SBT59453.1"/>
    </source>
</evidence>
<dbReference type="EMBL" id="FLRD01001656">
    <property type="protein sequence ID" value="SBT57873.1"/>
    <property type="molecule type" value="Genomic_DNA"/>
</dbReference>
<gene>
    <name evidence="1" type="ORF">POVWA1_084150</name>
    <name evidence="2" type="ORF">POVWA2_096720</name>
</gene>
<organism evidence="2 3">
    <name type="scientific">Plasmodium ovale wallikeri</name>
    <dbReference type="NCBI Taxonomy" id="864142"/>
    <lineage>
        <taxon>Eukaryota</taxon>
        <taxon>Sar</taxon>
        <taxon>Alveolata</taxon>
        <taxon>Apicomplexa</taxon>
        <taxon>Aconoidasida</taxon>
        <taxon>Haemosporida</taxon>
        <taxon>Plasmodiidae</taxon>
        <taxon>Plasmodium</taxon>
        <taxon>Plasmodium (Plasmodium)</taxon>
    </lineage>
</organism>
<name>A0A1A9AT66_PLAOA</name>
<evidence type="ECO:0000313" key="1">
    <source>
        <dbReference type="EMBL" id="SBT57873.1"/>
    </source>
</evidence>
<evidence type="ECO:0000313" key="4">
    <source>
        <dbReference type="Proteomes" id="UP000078555"/>
    </source>
</evidence>
<protein>
    <submittedName>
        <fullName evidence="2">PIR Superfamily Protein</fullName>
    </submittedName>
</protein>
<dbReference type="AlphaFoldDB" id="A0A1A9AT66"/>
<proteinExistence type="predicted"/>
<dbReference type="Proteomes" id="UP000078550">
    <property type="component" value="Unassembled WGS sequence"/>
</dbReference>
<reference evidence="2" key="2">
    <citation type="submission" date="2016-05" db="EMBL/GenBank/DDBJ databases">
        <authorList>
            <person name="Lavstsen T."/>
            <person name="Jespersen J.S."/>
        </authorList>
    </citation>
    <scope>NUCLEOTIDE SEQUENCE [LARGE SCALE GENOMIC DNA]</scope>
</reference>
<sequence>MGTSSREEFVDIQFLSGFDEDASVHSYEKWKNLKTENTELKKLCSKFLRNLKNLPDIKTKENEHYDKYYYLVLCIYGKLSYVFSSLERKHGIYFSELSLAGN</sequence>
<dbReference type="Proteomes" id="UP000078555">
    <property type="component" value="Unassembled WGS sequence"/>
</dbReference>
<reference evidence="3 4" key="1">
    <citation type="submission" date="2016-05" db="EMBL/GenBank/DDBJ databases">
        <authorList>
            <person name="Naeem Raeece"/>
        </authorList>
    </citation>
    <scope>NUCLEOTIDE SEQUENCE [LARGE SCALE GENOMIC DNA]</scope>
</reference>
<dbReference type="InterPro" id="IPR008780">
    <property type="entry name" value="Plasmodium_Vir"/>
</dbReference>
<evidence type="ECO:0000313" key="3">
    <source>
        <dbReference type="Proteomes" id="UP000078550"/>
    </source>
</evidence>
<accession>A0A1A9AT66</accession>
<dbReference type="Pfam" id="PF05795">
    <property type="entry name" value="Plasmodium_Vir"/>
    <property type="match status" value="1"/>
</dbReference>
<dbReference type="EMBL" id="FLRE01003432">
    <property type="protein sequence ID" value="SBT59453.1"/>
    <property type="molecule type" value="Genomic_DNA"/>
</dbReference>